<evidence type="ECO:0000313" key="3">
    <source>
        <dbReference type="Proteomes" id="UP000245838"/>
    </source>
</evidence>
<gene>
    <name evidence="2" type="ORF">SGGMMB4_00582</name>
</gene>
<evidence type="ECO:0000256" key="1">
    <source>
        <dbReference type="SAM" id="MobiDB-lite"/>
    </source>
</evidence>
<reference evidence="2 3" key="1">
    <citation type="submission" date="2015-05" db="EMBL/GenBank/DDBJ databases">
        <authorList>
            <person name="Goodhead I."/>
        </authorList>
    </citation>
    <scope>NUCLEOTIDE SEQUENCE [LARGE SCALE GENOMIC DNA]</scope>
    <source>
        <strain evidence="3">morsitans</strain>
    </source>
</reference>
<dbReference type="AlphaFoldDB" id="A0A193QFF1"/>
<dbReference type="EMBL" id="LN854557">
    <property type="protein sequence ID" value="CRL43877.1"/>
    <property type="molecule type" value="Genomic_DNA"/>
</dbReference>
<protein>
    <submittedName>
        <fullName evidence="2">Uncharacterized protein</fullName>
    </submittedName>
</protein>
<proteinExistence type="predicted"/>
<organism evidence="2 3">
    <name type="scientific">Sodalis glossinidius (strain morsitans)</name>
    <dbReference type="NCBI Taxonomy" id="343509"/>
    <lineage>
        <taxon>Bacteria</taxon>
        <taxon>Pseudomonadati</taxon>
        <taxon>Pseudomonadota</taxon>
        <taxon>Gammaproteobacteria</taxon>
        <taxon>Enterobacterales</taxon>
        <taxon>Bruguierivoracaceae</taxon>
        <taxon>Sodalis</taxon>
    </lineage>
</organism>
<feature type="region of interest" description="Disordered" evidence="1">
    <location>
        <begin position="1"/>
        <end position="68"/>
    </location>
</feature>
<sequence>MHNHLAIPEPPRPPTDDGVDNPPLAESPAVSSAATVPLSPTMGSAKRKREARLPPLSPPTTLPKPPVRASHREALPWYKHHDWLSKSPSQSAYCLFRHSETVRKSETETLVTAGIACHHSFSEHQLPYVARQRSNTNRWLLSCWSPLSSLMNKNDKFAENLFYRCSISNIGNFIFSFGNIIYSLSSSSNKIHLL</sequence>
<feature type="compositionally biased region" description="Pro residues" evidence="1">
    <location>
        <begin position="55"/>
        <end position="66"/>
    </location>
</feature>
<accession>A0A193QFF1</accession>
<dbReference type="Proteomes" id="UP000245838">
    <property type="component" value="Chromosome sggmmb4_Chromosome"/>
</dbReference>
<name>A0A193QFF1_SODGM</name>
<evidence type="ECO:0000313" key="2">
    <source>
        <dbReference type="EMBL" id="CRL43877.1"/>
    </source>
</evidence>